<dbReference type="AlphaFoldDB" id="A0A9X2SKI2"/>
<evidence type="ECO:0000313" key="4">
    <source>
        <dbReference type="EMBL" id="MCR6483881.1"/>
    </source>
</evidence>
<evidence type="ECO:0000313" key="5">
    <source>
        <dbReference type="Proteomes" id="UP001144096"/>
    </source>
</evidence>
<organism evidence="4 5">
    <name type="scientific">Amycolatopsis iheyensis</name>
    <dbReference type="NCBI Taxonomy" id="2945988"/>
    <lineage>
        <taxon>Bacteria</taxon>
        <taxon>Bacillati</taxon>
        <taxon>Actinomycetota</taxon>
        <taxon>Actinomycetes</taxon>
        <taxon>Pseudonocardiales</taxon>
        <taxon>Pseudonocardiaceae</taxon>
        <taxon>Amycolatopsis</taxon>
    </lineage>
</organism>
<comment type="caution">
    <text evidence="4">The sequence shown here is derived from an EMBL/GenBank/DDBJ whole genome shotgun (WGS) entry which is preliminary data.</text>
</comment>
<dbReference type="RefSeq" id="WP_257920509.1">
    <property type="nucleotide sequence ID" value="NZ_JAMXQV010000006.1"/>
</dbReference>
<keyword evidence="2" id="KW-0812">Transmembrane</keyword>
<gene>
    <name evidence="4" type="ORF">M8542_13740</name>
</gene>
<protein>
    <submittedName>
        <fullName evidence="4">FHA domain-containing protein</fullName>
    </submittedName>
</protein>
<reference evidence="4" key="1">
    <citation type="submission" date="2022-06" db="EMBL/GenBank/DDBJ databases">
        <title>Amycolatopsis iheyaensis sp. nov., a new species of the genus Amycolatopsis isolated from soil in Iheya island, Japan.</title>
        <authorList>
            <person name="Ngamcharungchit C."/>
            <person name="Kanto H."/>
            <person name="Take A."/>
            <person name="Intra B."/>
            <person name="Matsumoto A."/>
            <person name="Panbangred W."/>
            <person name="Inahashi Y."/>
        </authorList>
    </citation>
    <scope>NUCLEOTIDE SEQUENCE</scope>
    <source>
        <strain evidence="4">OK19-0408</strain>
    </source>
</reference>
<dbReference type="SMART" id="SM00240">
    <property type="entry name" value="FHA"/>
    <property type="match status" value="1"/>
</dbReference>
<evidence type="ECO:0000259" key="3">
    <source>
        <dbReference type="PROSITE" id="PS50006"/>
    </source>
</evidence>
<keyword evidence="2" id="KW-0472">Membrane</keyword>
<feature type="transmembrane region" description="Helical" evidence="2">
    <location>
        <begin position="139"/>
        <end position="164"/>
    </location>
</feature>
<dbReference type="SUPFAM" id="SSF49879">
    <property type="entry name" value="SMAD/FHA domain"/>
    <property type="match status" value="1"/>
</dbReference>
<feature type="transmembrane region" description="Helical" evidence="2">
    <location>
        <begin position="114"/>
        <end position="133"/>
    </location>
</feature>
<evidence type="ECO:0000256" key="2">
    <source>
        <dbReference type="SAM" id="Phobius"/>
    </source>
</evidence>
<dbReference type="Proteomes" id="UP001144096">
    <property type="component" value="Unassembled WGS sequence"/>
</dbReference>
<dbReference type="Pfam" id="PF00498">
    <property type="entry name" value="FHA"/>
    <property type="match status" value="1"/>
</dbReference>
<keyword evidence="5" id="KW-1185">Reference proteome</keyword>
<keyword evidence="2" id="KW-1133">Transmembrane helix</keyword>
<dbReference type="InterPro" id="IPR008984">
    <property type="entry name" value="SMAD_FHA_dom_sf"/>
</dbReference>
<name>A0A9X2SKI2_9PSEU</name>
<dbReference type="EMBL" id="JAMXQV010000006">
    <property type="protein sequence ID" value="MCR6483881.1"/>
    <property type="molecule type" value="Genomic_DNA"/>
</dbReference>
<dbReference type="PROSITE" id="PS50006">
    <property type="entry name" value="FHA_DOMAIN"/>
    <property type="match status" value="1"/>
</dbReference>
<keyword evidence="1" id="KW-0597">Phosphoprotein</keyword>
<dbReference type="Gene3D" id="2.60.200.20">
    <property type="match status" value="1"/>
</dbReference>
<accession>A0A9X2SKI2</accession>
<dbReference type="CDD" id="cd00060">
    <property type="entry name" value="FHA"/>
    <property type="match status" value="1"/>
</dbReference>
<evidence type="ECO:0000256" key="1">
    <source>
        <dbReference type="ARBA" id="ARBA00022553"/>
    </source>
</evidence>
<feature type="domain" description="FHA" evidence="3">
    <location>
        <begin position="26"/>
        <end position="75"/>
    </location>
</feature>
<dbReference type="InterPro" id="IPR000253">
    <property type="entry name" value="FHA_dom"/>
</dbReference>
<proteinExistence type="predicted"/>
<sequence>MGQVNAAEIETVDGAVARLAVRRGTWLVGRGPEAHLRLHSGHVSPRHAWIRCDARGTRVTDAGSRTGTWVNGQRLAEHETRLLRDGDRLSFGPIGAVFSDVPAAEGARPRPGRVLVAPGLLMVVAGFGLWASAVDGVPLGIAGFVVFVLGAILTVAGVAMTGFTRAPENPAPSREESR</sequence>